<evidence type="ECO:0000256" key="4">
    <source>
        <dbReference type="ARBA" id="ARBA00022692"/>
    </source>
</evidence>
<keyword evidence="2" id="KW-1003">Cell membrane</keyword>
<dbReference type="InterPro" id="IPR004117">
    <property type="entry name" value="7tm6_olfct_rcpt"/>
</dbReference>
<evidence type="ECO:0000313" key="12">
    <source>
        <dbReference type="Proteomes" id="UP000606786"/>
    </source>
</evidence>
<keyword evidence="4 10" id="KW-0812">Transmembrane</keyword>
<evidence type="ECO:0000256" key="8">
    <source>
        <dbReference type="ARBA" id="ARBA00023170"/>
    </source>
</evidence>
<comment type="caution">
    <text evidence="11">The sequence shown here is derived from an EMBL/GenBank/DDBJ whole genome shotgun (WGS) entry which is preliminary data.</text>
</comment>
<keyword evidence="12" id="KW-1185">Reference proteome</keyword>
<feature type="transmembrane region" description="Helical" evidence="10">
    <location>
        <begin position="204"/>
        <end position="225"/>
    </location>
</feature>
<evidence type="ECO:0000313" key="11">
    <source>
        <dbReference type="EMBL" id="CAD7000703.1"/>
    </source>
</evidence>
<keyword evidence="9" id="KW-0807">Transducer</keyword>
<keyword evidence="6 10" id="KW-1133">Transmembrane helix</keyword>
<dbReference type="GO" id="GO:0005886">
    <property type="term" value="C:plasma membrane"/>
    <property type="evidence" value="ECO:0007669"/>
    <property type="project" value="UniProtKB-SubCell"/>
</dbReference>
<evidence type="ECO:0000256" key="7">
    <source>
        <dbReference type="ARBA" id="ARBA00023136"/>
    </source>
</evidence>
<dbReference type="Proteomes" id="UP000606786">
    <property type="component" value="Unassembled WGS sequence"/>
</dbReference>
<dbReference type="PANTHER" id="PTHR21137:SF26">
    <property type="entry name" value="ODORANT RECEPTOR 10A-RELATED"/>
    <property type="match status" value="1"/>
</dbReference>
<evidence type="ECO:0000256" key="9">
    <source>
        <dbReference type="ARBA" id="ARBA00023224"/>
    </source>
</evidence>
<keyword evidence="7 10" id="KW-0472">Membrane</keyword>
<dbReference type="EMBL" id="CAJHJT010000012">
    <property type="protein sequence ID" value="CAD7000703.1"/>
    <property type="molecule type" value="Genomic_DNA"/>
</dbReference>
<dbReference type="GO" id="GO:0005549">
    <property type="term" value="F:odorant binding"/>
    <property type="evidence" value="ECO:0007669"/>
    <property type="project" value="InterPro"/>
</dbReference>
<name>A0A811UUJ2_CERCA</name>
<dbReference type="GO" id="GO:0007165">
    <property type="term" value="P:signal transduction"/>
    <property type="evidence" value="ECO:0007669"/>
    <property type="project" value="UniProtKB-KW"/>
</dbReference>
<evidence type="ECO:0000256" key="5">
    <source>
        <dbReference type="ARBA" id="ARBA00022725"/>
    </source>
</evidence>
<accession>A0A811UUJ2</accession>
<evidence type="ECO:0000256" key="10">
    <source>
        <dbReference type="SAM" id="Phobius"/>
    </source>
</evidence>
<dbReference type="OrthoDB" id="6765072at2759"/>
<evidence type="ECO:0000256" key="3">
    <source>
        <dbReference type="ARBA" id="ARBA00022606"/>
    </source>
</evidence>
<reference evidence="11" key="1">
    <citation type="submission" date="2020-11" db="EMBL/GenBank/DDBJ databases">
        <authorList>
            <person name="Whitehead M."/>
        </authorList>
    </citation>
    <scope>NUCLEOTIDE SEQUENCE</scope>
    <source>
        <strain evidence="11">EGII</strain>
    </source>
</reference>
<evidence type="ECO:0000256" key="2">
    <source>
        <dbReference type="ARBA" id="ARBA00022475"/>
    </source>
</evidence>
<organism evidence="11 12">
    <name type="scientific">Ceratitis capitata</name>
    <name type="common">Mediterranean fruit fly</name>
    <name type="synonym">Tephritis capitata</name>
    <dbReference type="NCBI Taxonomy" id="7213"/>
    <lineage>
        <taxon>Eukaryota</taxon>
        <taxon>Metazoa</taxon>
        <taxon>Ecdysozoa</taxon>
        <taxon>Arthropoda</taxon>
        <taxon>Hexapoda</taxon>
        <taxon>Insecta</taxon>
        <taxon>Pterygota</taxon>
        <taxon>Neoptera</taxon>
        <taxon>Endopterygota</taxon>
        <taxon>Diptera</taxon>
        <taxon>Brachycera</taxon>
        <taxon>Muscomorpha</taxon>
        <taxon>Tephritoidea</taxon>
        <taxon>Tephritidae</taxon>
        <taxon>Ceratitis</taxon>
        <taxon>Ceratitis</taxon>
    </lineage>
</organism>
<dbReference type="PANTHER" id="PTHR21137">
    <property type="entry name" value="ODORANT RECEPTOR"/>
    <property type="match status" value="1"/>
</dbReference>
<comment type="subcellular location">
    <subcellularLocation>
        <location evidence="1">Cell membrane</location>
        <topology evidence="1">Multi-pass membrane protein</topology>
    </subcellularLocation>
</comment>
<feature type="transmembrane region" description="Helical" evidence="10">
    <location>
        <begin position="45"/>
        <end position="67"/>
    </location>
</feature>
<keyword evidence="3" id="KW-0716">Sensory transduction</keyword>
<keyword evidence="8" id="KW-0675">Receptor</keyword>
<dbReference type="GO" id="GO:0004984">
    <property type="term" value="F:olfactory receptor activity"/>
    <property type="evidence" value="ECO:0007669"/>
    <property type="project" value="InterPro"/>
</dbReference>
<protein>
    <submittedName>
        <fullName evidence="11">(Mediterranean fruit fly) hypothetical protein</fullName>
    </submittedName>
</protein>
<feature type="transmembrane region" description="Helical" evidence="10">
    <location>
        <begin position="126"/>
        <end position="150"/>
    </location>
</feature>
<gene>
    <name evidence="11" type="ORF">CCAP1982_LOCUS9176</name>
</gene>
<keyword evidence="5" id="KW-0552">Olfaction</keyword>
<dbReference type="Pfam" id="PF02949">
    <property type="entry name" value="7tm_6"/>
    <property type="match status" value="2"/>
</dbReference>
<evidence type="ECO:0000256" key="6">
    <source>
        <dbReference type="ARBA" id="ARBA00022989"/>
    </source>
</evidence>
<evidence type="ECO:0000256" key="1">
    <source>
        <dbReference type="ARBA" id="ARBA00004651"/>
    </source>
</evidence>
<proteinExistence type="predicted"/>
<feature type="transmembrane region" description="Helical" evidence="10">
    <location>
        <begin position="73"/>
        <end position="95"/>
    </location>
</feature>
<sequence length="273" mass="31483">MSIKFLTQSYPTEKSLFLIPKFVLRIVGFYPEQEKSTIRRNAWTMFNLIMLIYGSYAEFMYGVHYLSIDAVRALDALCPVASSIMSVLKLSLLWWHRVELERLIRRVSVLTAEQDSRLKNNYNRRYFTIATRFSAALLCLGTCTSTLYTIRAALANYFSYVRGENVPYETPFKMIFPQTLLSKWIFPSPSHSRIGMAILPLRDLLAQMVSFSVFFSDYGILLYFVHALAVTTELFLYGIGGTTVIECSSQLATAVYDSNWYSHNVEVKKWFCL</sequence>
<dbReference type="AlphaFoldDB" id="A0A811UUJ2"/>